<evidence type="ECO:0000256" key="1">
    <source>
        <dbReference type="SAM" id="SignalP"/>
    </source>
</evidence>
<feature type="signal peptide" evidence="1">
    <location>
        <begin position="1"/>
        <end position="20"/>
    </location>
</feature>
<dbReference type="SUPFAM" id="SSF56925">
    <property type="entry name" value="OMPA-like"/>
    <property type="match status" value="1"/>
</dbReference>
<dbReference type="Proteomes" id="UP001169069">
    <property type="component" value="Unassembled WGS sequence"/>
</dbReference>
<keyword evidence="1" id="KW-0732">Signal</keyword>
<protein>
    <submittedName>
        <fullName evidence="2">Outer membrane beta-barrel protein</fullName>
    </submittedName>
</protein>
<dbReference type="RefSeq" id="WP_289412635.1">
    <property type="nucleotide sequence ID" value="NZ_JAQIBD010000001.1"/>
</dbReference>
<comment type="caution">
    <text evidence="2">The sequence shown here is derived from an EMBL/GenBank/DDBJ whole genome shotgun (WGS) entry which is preliminary data.</text>
</comment>
<sequence>MVKKVAIALSCLVLGSTLNASELTESEKFIGLEVGAAKIQADTLAGLDHKGDDVEFGFRLGAQNDSWRTMLVFDYFDSSEDDQNYEKGLLELDYYLMNAESETFSFRPFIGLNVGYMNYESTYIDENGFLYGGQAGFIVGVTQHVDFDVMYRYSFTNADQTDHVESVVVGFNYFY</sequence>
<gene>
    <name evidence="2" type="ORF">PGH07_03750</name>
</gene>
<name>A0ABT7QWX6_9BACT</name>
<evidence type="ECO:0000313" key="3">
    <source>
        <dbReference type="Proteomes" id="UP001169069"/>
    </source>
</evidence>
<dbReference type="EMBL" id="JAQIBD010000001">
    <property type="protein sequence ID" value="MDM5271282.1"/>
    <property type="molecule type" value="Genomic_DNA"/>
</dbReference>
<feature type="chain" id="PRO_5046469816" evidence="1">
    <location>
        <begin position="21"/>
        <end position="175"/>
    </location>
</feature>
<organism evidence="2 3">
    <name type="scientific">Sulfurovum zhangzhouensis</name>
    <dbReference type="NCBI Taxonomy" id="3019067"/>
    <lineage>
        <taxon>Bacteria</taxon>
        <taxon>Pseudomonadati</taxon>
        <taxon>Campylobacterota</taxon>
        <taxon>Epsilonproteobacteria</taxon>
        <taxon>Campylobacterales</taxon>
        <taxon>Sulfurovaceae</taxon>
        <taxon>Sulfurovum</taxon>
    </lineage>
</organism>
<reference evidence="2" key="1">
    <citation type="submission" date="2023-01" db="EMBL/GenBank/DDBJ databases">
        <title>Sulfurovum sp. zt1-1 genome assembly.</title>
        <authorList>
            <person name="Wang J."/>
        </authorList>
    </citation>
    <scope>NUCLEOTIDE SEQUENCE</scope>
    <source>
        <strain evidence="2">Zt1-1</strain>
    </source>
</reference>
<keyword evidence="3" id="KW-1185">Reference proteome</keyword>
<accession>A0ABT7QWX6</accession>
<proteinExistence type="predicted"/>
<evidence type="ECO:0000313" key="2">
    <source>
        <dbReference type="EMBL" id="MDM5271282.1"/>
    </source>
</evidence>
<dbReference type="InterPro" id="IPR011250">
    <property type="entry name" value="OMP/PagP_B-barrel"/>
</dbReference>
<dbReference type="Gene3D" id="2.40.160.20">
    <property type="match status" value="1"/>
</dbReference>